<evidence type="ECO:0000313" key="3">
    <source>
        <dbReference type="Proteomes" id="UP000230935"/>
    </source>
</evidence>
<sequence>MKAIILAGGKGTRLRPLTLTTPKPLIDVHGITLTEQVINILKKHGVTEVTLSLGYMADKVKEYFEDKKISGVSIDYLIEEEPMGTAAPLMLLKKAGREIKEDFVCVNGDNLFSLDLTKMIEFHKRNHAVATIGLTTVDDVSQFGVFAFDGDRLVDFVEKPKPDEAPSNFINSGYYVFSPKIFNHIEIKDFSQFELDVFPHLARGGMLYGFKDKGQWFDTGTHERYEAVKRDWKDV</sequence>
<dbReference type="InterPro" id="IPR005835">
    <property type="entry name" value="NTP_transferase_dom"/>
</dbReference>
<dbReference type="GO" id="GO:0016740">
    <property type="term" value="F:transferase activity"/>
    <property type="evidence" value="ECO:0007669"/>
    <property type="project" value="UniProtKB-KW"/>
</dbReference>
<reference evidence="3" key="1">
    <citation type="submission" date="2017-09" db="EMBL/GenBank/DDBJ databases">
        <title>Depth-based differentiation of microbial function through sediment-hosted aquifers and enrichment of novel symbionts in the deep terrestrial subsurface.</title>
        <authorList>
            <person name="Probst A.J."/>
            <person name="Ladd B."/>
            <person name="Jarett J.K."/>
            <person name="Geller-Mcgrath D.E."/>
            <person name="Sieber C.M.K."/>
            <person name="Emerson J.B."/>
            <person name="Anantharaman K."/>
            <person name="Thomas B.C."/>
            <person name="Malmstrom R."/>
            <person name="Stieglmeier M."/>
            <person name="Klingl A."/>
            <person name="Woyke T."/>
            <person name="Ryan C.M."/>
            <person name="Banfield J.F."/>
        </authorList>
    </citation>
    <scope>NUCLEOTIDE SEQUENCE [LARGE SCALE GENOMIC DNA]</scope>
</reference>
<gene>
    <name evidence="2" type="ORF">COT81_05510</name>
</gene>
<organism evidence="2 3">
    <name type="scientific">Candidatus Buchananbacteria bacterium CG10_big_fil_rev_8_21_14_0_10_42_9</name>
    <dbReference type="NCBI Taxonomy" id="1974526"/>
    <lineage>
        <taxon>Bacteria</taxon>
        <taxon>Candidatus Buchananiibacteriota</taxon>
    </lineage>
</organism>
<name>A0A2H0VZV2_9BACT</name>
<dbReference type="Pfam" id="PF00483">
    <property type="entry name" value="NTP_transferase"/>
    <property type="match status" value="1"/>
</dbReference>
<feature type="domain" description="Nucleotidyl transferase" evidence="1">
    <location>
        <begin position="2"/>
        <end position="231"/>
    </location>
</feature>
<protein>
    <submittedName>
        <fullName evidence="2">Nucleotidyltransferase</fullName>
    </submittedName>
</protein>
<dbReference type="Proteomes" id="UP000230935">
    <property type="component" value="Unassembled WGS sequence"/>
</dbReference>
<dbReference type="CDD" id="cd04181">
    <property type="entry name" value="NTP_transferase"/>
    <property type="match status" value="1"/>
</dbReference>
<dbReference type="EMBL" id="PEZZ01000046">
    <property type="protein sequence ID" value="PIS04624.1"/>
    <property type="molecule type" value="Genomic_DNA"/>
</dbReference>
<comment type="caution">
    <text evidence="2">The sequence shown here is derived from an EMBL/GenBank/DDBJ whole genome shotgun (WGS) entry which is preliminary data.</text>
</comment>
<dbReference type="InterPro" id="IPR050486">
    <property type="entry name" value="Mannose-1P_guanyltransferase"/>
</dbReference>
<keyword evidence="2" id="KW-0808">Transferase</keyword>
<proteinExistence type="predicted"/>
<evidence type="ECO:0000259" key="1">
    <source>
        <dbReference type="Pfam" id="PF00483"/>
    </source>
</evidence>
<dbReference type="InterPro" id="IPR029044">
    <property type="entry name" value="Nucleotide-diphossugar_trans"/>
</dbReference>
<dbReference type="SUPFAM" id="SSF53448">
    <property type="entry name" value="Nucleotide-diphospho-sugar transferases"/>
    <property type="match status" value="1"/>
</dbReference>
<evidence type="ECO:0000313" key="2">
    <source>
        <dbReference type="EMBL" id="PIS04624.1"/>
    </source>
</evidence>
<dbReference type="Gene3D" id="3.90.550.10">
    <property type="entry name" value="Spore Coat Polysaccharide Biosynthesis Protein SpsA, Chain A"/>
    <property type="match status" value="1"/>
</dbReference>
<dbReference type="AlphaFoldDB" id="A0A2H0VZV2"/>
<dbReference type="PANTHER" id="PTHR22572">
    <property type="entry name" value="SUGAR-1-PHOSPHATE GUANYL TRANSFERASE"/>
    <property type="match status" value="1"/>
</dbReference>
<accession>A0A2H0VZV2</accession>